<accession>A0A0E0J843</accession>
<name>A0A0E0J843_ORYNI</name>
<organism evidence="2">
    <name type="scientific">Oryza nivara</name>
    <name type="common">Indian wild rice</name>
    <name type="synonym">Oryza sativa f. spontanea</name>
    <dbReference type="NCBI Taxonomy" id="4536"/>
    <lineage>
        <taxon>Eukaryota</taxon>
        <taxon>Viridiplantae</taxon>
        <taxon>Streptophyta</taxon>
        <taxon>Embryophyta</taxon>
        <taxon>Tracheophyta</taxon>
        <taxon>Spermatophyta</taxon>
        <taxon>Magnoliopsida</taxon>
        <taxon>Liliopsida</taxon>
        <taxon>Poales</taxon>
        <taxon>Poaceae</taxon>
        <taxon>BOP clade</taxon>
        <taxon>Oryzoideae</taxon>
        <taxon>Oryzeae</taxon>
        <taxon>Oryzinae</taxon>
        <taxon>Oryza</taxon>
    </lineage>
</organism>
<reference evidence="2" key="2">
    <citation type="submission" date="2018-04" db="EMBL/GenBank/DDBJ databases">
        <title>OnivRS2 (Oryza nivara Reference Sequence Version 2).</title>
        <authorList>
            <person name="Zhang J."/>
            <person name="Kudrna D."/>
            <person name="Lee S."/>
            <person name="Talag J."/>
            <person name="Rajasekar S."/>
            <person name="Welchert J."/>
            <person name="Hsing Y.-I."/>
            <person name="Wing R.A."/>
        </authorList>
    </citation>
    <scope>NUCLEOTIDE SEQUENCE [LARGE SCALE GENOMIC DNA]</scope>
    <source>
        <strain evidence="2">SL10</strain>
    </source>
</reference>
<evidence type="ECO:0000313" key="3">
    <source>
        <dbReference type="Proteomes" id="UP000006591"/>
    </source>
</evidence>
<sequence>MPPCDSGGGSDKGDADLSASTPDERFSTTGLSELDDPLILIHEVSNLHAVAKVLELALKELDDRLILIHDKKVSLHAVAKVVELALKLQGL</sequence>
<dbReference type="HOGENOM" id="CLU_2430787_0_0_1"/>
<dbReference type="EnsemblPlants" id="ONIVA12G06050.4">
    <property type="protein sequence ID" value="ONIVA12G06050.4"/>
    <property type="gene ID" value="ONIVA12G06050"/>
</dbReference>
<evidence type="ECO:0000313" key="2">
    <source>
        <dbReference type="EnsemblPlants" id="ONIVA12G06050.4"/>
    </source>
</evidence>
<dbReference type="Gramene" id="ONIVA12G06050.4">
    <property type="protein sequence ID" value="ONIVA12G06050.4"/>
    <property type="gene ID" value="ONIVA12G06050"/>
</dbReference>
<protein>
    <submittedName>
        <fullName evidence="2">Uncharacterized protein</fullName>
    </submittedName>
</protein>
<dbReference type="Proteomes" id="UP000006591">
    <property type="component" value="Chromosome 12"/>
</dbReference>
<keyword evidence="3" id="KW-1185">Reference proteome</keyword>
<feature type="compositionally biased region" description="Gly residues" evidence="1">
    <location>
        <begin position="1"/>
        <end position="10"/>
    </location>
</feature>
<evidence type="ECO:0000256" key="1">
    <source>
        <dbReference type="SAM" id="MobiDB-lite"/>
    </source>
</evidence>
<feature type="region of interest" description="Disordered" evidence="1">
    <location>
        <begin position="1"/>
        <end position="30"/>
    </location>
</feature>
<reference evidence="2" key="1">
    <citation type="submission" date="2015-04" db="UniProtKB">
        <authorList>
            <consortium name="EnsemblPlants"/>
        </authorList>
    </citation>
    <scope>IDENTIFICATION</scope>
    <source>
        <strain evidence="2">SL10</strain>
    </source>
</reference>
<dbReference type="AlphaFoldDB" id="A0A0E0J843"/>
<proteinExistence type="predicted"/>